<dbReference type="EMBL" id="CANTFL010001458">
    <property type="protein sequence ID" value="CAI5741986.1"/>
    <property type="molecule type" value="Genomic_DNA"/>
</dbReference>
<organism evidence="2 3">
    <name type="scientific">Hyaloperonospora brassicae</name>
    <name type="common">Brassica downy mildew</name>
    <name type="synonym">Peronospora brassicae</name>
    <dbReference type="NCBI Taxonomy" id="162125"/>
    <lineage>
        <taxon>Eukaryota</taxon>
        <taxon>Sar</taxon>
        <taxon>Stramenopiles</taxon>
        <taxon>Oomycota</taxon>
        <taxon>Peronosporomycetes</taxon>
        <taxon>Peronosporales</taxon>
        <taxon>Peronosporaceae</taxon>
        <taxon>Hyaloperonospora</taxon>
    </lineage>
</organism>
<comment type="caution">
    <text evidence="2">The sequence shown here is derived from an EMBL/GenBank/DDBJ whole genome shotgun (WGS) entry which is preliminary data.</text>
</comment>
<evidence type="ECO:0000313" key="3">
    <source>
        <dbReference type="Proteomes" id="UP001162031"/>
    </source>
</evidence>
<keyword evidence="3" id="KW-1185">Reference proteome</keyword>
<proteinExistence type="predicted"/>
<dbReference type="Proteomes" id="UP001162031">
    <property type="component" value="Unassembled WGS sequence"/>
</dbReference>
<reference evidence="2" key="1">
    <citation type="submission" date="2022-12" db="EMBL/GenBank/DDBJ databases">
        <authorList>
            <person name="Webb A."/>
        </authorList>
    </citation>
    <scope>NUCLEOTIDE SEQUENCE</scope>
    <source>
        <strain evidence="2">Hp1</strain>
    </source>
</reference>
<accession>A0AAV0UYK8</accession>
<feature type="region of interest" description="Disordered" evidence="1">
    <location>
        <begin position="45"/>
        <end position="79"/>
    </location>
</feature>
<name>A0AAV0UYK8_HYABA</name>
<sequence>MPTTMPMTTPELMLDALDVSEAGPSAADDEPELVVVVFTIPSGVGSPAEGTAGDDGVEPVGAADGGVPGGGAVGDSVGGAGGVPSDGFVELVASGTDGAGASSDDGASGALGVVAGGVGVLAGGVSGVVGGDGASGVVGGYLGGVLGGVLGVGDGGTSGGGVLGCSGEGVGVELGELSVGVDGGPCDGVDAGVLGPDSLPALPLSCKYRCTAETASCAWDVGVTHPARTAETSTSASFMAPLTCSSASECVQCIARECGAADGVEQIDDRVVARRRAEVEEEARTAEECGNGRRGFSLA</sequence>
<evidence type="ECO:0000313" key="2">
    <source>
        <dbReference type="EMBL" id="CAI5741986.1"/>
    </source>
</evidence>
<feature type="compositionally biased region" description="Gly residues" evidence="1">
    <location>
        <begin position="63"/>
        <end position="79"/>
    </location>
</feature>
<dbReference type="AlphaFoldDB" id="A0AAV0UYK8"/>
<gene>
    <name evidence="2" type="ORF">HBR001_LOCUS8755</name>
</gene>
<evidence type="ECO:0000256" key="1">
    <source>
        <dbReference type="SAM" id="MobiDB-lite"/>
    </source>
</evidence>
<protein>
    <submittedName>
        <fullName evidence="2">Uncharacterized protein</fullName>
    </submittedName>
</protein>